<dbReference type="CDD" id="cd05379">
    <property type="entry name" value="CAP_bacterial"/>
    <property type="match status" value="1"/>
</dbReference>
<proteinExistence type="predicted"/>
<evidence type="ECO:0000256" key="1">
    <source>
        <dbReference type="SAM" id="Phobius"/>
    </source>
</evidence>
<name>A0A419DA89_9BACT</name>
<dbReference type="Gene3D" id="3.40.33.10">
    <property type="entry name" value="CAP"/>
    <property type="match status" value="1"/>
</dbReference>
<keyword evidence="1" id="KW-1133">Transmembrane helix</keyword>
<dbReference type="InterPro" id="IPR014044">
    <property type="entry name" value="CAP_dom"/>
</dbReference>
<organism evidence="3 4">
    <name type="scientific">candidate division WS5 bacterium</name>
    <dbReference type="NCBI Taxonomy" id="2093353"/>
    <lineage>
        <taxon>Bacteria</taxon>
        <taxon>candidate division WS5</taxon>
    </lineage>
</organism>
<feature type="domain" description="SCP" evidence="2">
    <location>
        <begin position="73"/>
        <end position="179"/>
    </location>
</feature>
<protein>
    <submittedName>
        <fullName evidence="3">CAP domain-containing protein</fullName>
    </submittedName>
</protein>
<accession>A0A419DA89</accession>
<keyword evidence="1" id="KW-0472">Membrane</keyword>
<dbReference type="InterPro" id="IPR035940">
    <property type="entry name" value="CAP_sf"/>
</dbReference>
<evidence type="ECO:0000259" key="2">
    <source>
        <dbReference type="Pfam" id="PF00188"/>
    </source>
</evidence>
<comment type="caution">
    <text evidence="3">The sequence shown here is derived from an EMBL/GenBank/DDBJ whole genome shotgun (WGS) entry which is preliminary data.</text>
</comment>
<dbReference type="SUPFAM" id="SSF55797">
    <property type="entry name" value="PR-1-like"/>
    <property type="match status" value="1"/>
</dbReference>
<reference evidence="3 4" key="1">
    <citation type="journal article" date="2017" name="ISME J.">
        <title>Energy and carbon metabolisms in a deep terrestrial subsurface fluid microbial community.</title>
        <authorList>
            <person name="Momper L."/>
            <person name="Jungbluth S.P."/>
            <person name="Lee M.D."/>
            <person name="Amend J.P."/>
        </authorList>
    </citation>
    <scope>NUCLEOTIDE SEQUENCE [LARGE SCALE GENOMIC DNA]</scope>
    <source>
        <strain evidence="3">SURF_29</strain>
    </source>
</reference>
<dbReference type="EMBL" id="QZJW01000055">
    <property type="protein sequence ID" value="RJO59972.1"/>
    <property type="molecule type" value="Genomic_DNA"/>
</dbReference>
<evidence type="ECO:0000313" key="4">
    <source>
        <dbReference type="Proteomes" id="UP000285655"/>
    </source>
</evidence>
<feature type="transmembrane region" description="Helical" evidence="1">
    <location>
        <begin position="34"/>
        <end position="54"/>
    </location>
</feature>
<dbReference type="AlphaFoldDB" id="A0A419DA89"/>
<keyword evidence="1" id="KW-0812">Transmembrane</keyword>
<feature type="transmembrane region" description="Helical" evidence="1">
    <location>
        <begin position="257"/>
        <end position="279"/>
    </location>
</feature>
<dbReference type="PANTHER" id="PTHR31157:SF1">
    <property type="entry name" value="SCP DOMAIN-CONTAINING PROTEIN"/>
    <property type="match status" value="1"/>
</dbReference>
<sequence>MAKKKSKKFNLRDFLHKVFIPSHKNSHRPYALRHLMLSIYSVALIISHLSFGAVQYTPVTANPDELAKDVLAGINTERRETGRQALVENNLLKDAAQNKLKDMFRKNYWDHSSPTGVKAWGFINETGYSYTSAGENLARGFISADSMVEAWMDSETHKKNILDENFTETGIAVGNGVIGNKETTVAVQLFGAPSAAFTQSSAIVAGEKSVSPNFSLSRPLTGSNTPYFVVYMLIFSLILFDGIMLRINKNHKDRKHLFAFRTSLGLSTVFLLVLCISLTQTW</sequence>
<feature type="transmembrane region" description="Helical" evidence="1">
    <location>
        <begin position="227"/>
        <end position="245"/>
    </location>
</feature>
<dbReference type="PANTHER" id="PTHR31157">
    <property type="entry name" value="SCP DOMAIN-CONTAINING PROTEIN"/>
    <property type="match status" value="1"/>
</dbReference>
<dbReference type="Pfam" id="PF00188">
    <property type="entry name" value="CAP"/>
    <property type="match status" value="1"/>
</dbReference>
<evidence type="ECO:0000313" key="3">
    <source>
        <dbReference type="EMBL" id="RJO59972.1"/>
    </source>
</evidence>
<dbReference type="Proteomes" id="UP000285655">
    <property type="component" value="Unassembled WGS sequence"/>
</dbReference>
<gene>
    <name evidence="3" type="ORF">C4544_06400</name>
</gene>